<protein>
    <submittedName>
        <fullName evidence="3">CehA/McbA family metallohydrolase</fullName>
    </submittedName>
</protein>
<keyword evidence="2" id="KW-0732">Signal</keyword>
<feature type="chain" id="PRO_5045308679" evidence="2">
    <location>
        <begin position="25"/>
        <end position="818"/>
    </location>
</feature>
<dbReference type="RefSeq" id="WP_407328683.1">
    <property type="nucleotide sequence ID" value="NZ_CP136865.1"/>
</dbReference>
<dbReference type="SUPFAM" id="SSF82171">
    <property type="entry name" value="DPP6 N-terminal domain-like"/>
    <property type="match status" value="1"/>
</dbReference>
<sequence>MSGKINRGLAFLMLALLCASTAQAQFTNRYPKLDDFGHQIYLEQHELPILSHGPVDPAPSPDGRSIAFAAQGWLWLLEIDSGVARRLTEGRDVDSRPRWSADGQQLAFVRDTGADTSIVIMDVESREEIVIDTKAIDVDPEFSADGEHLYYTSGQSGSLDIWRHHIAASTSEQVTALRQAERNARRLPGSDSILYLDGNGAQRQLRLRNFIEGTDTVAHAETLSYHLTADVHPVERLVVFSAPLENDYHLWTKDLDRPEVRKQLTFGQAYALTPAFSADGTSIYFVEADAQRQFHLKRIATYGGPVESVRIRSWDYGKKTGQLTIVPQNALGDTVAARVSIVDGDGHPVASPSDATYFDPQSGRNYFYSIGEQDLTLPVGTYEITATNGPMTPLVQQTVRVRANEKAETPLLLEPVWDAKEAGYIAADYHNHLNGDGHHRATHEHALRLQKGESLHHMAPMSWNRWDRKIDRELLGTQTESEGFVVSQGQEVRSHFHGHIGLVGVQQPFEPWFFGPHNPTLGDPNLSNGMVFDYARGQGLFPIYVHPTSSDADPFLPDQLDGLPIELVSDAVLEENFGLEAVIGWSSPLGTSQLWYRLLNVGRSVPAMSGTDAWVDFYRTPAVGTGRNYVPVDSQSADFVTTFNSATASRGFVSTGPAIVFELDDGSKPGDVTRSGTVGWSAFVASTIDVERVEIVVNGDIVQRLSGVSAGQSKTITGELVLPEAGWVAARVYSEQPLEDPWPMMHPRPFAHSEPIWIGEVGSTDSAARTKAASDMIRAIEAAEQTSRDAYGEVKASKMMGRMAEAKKQLRNMMPADT</sequence>
<name>A0ABZ0II36_9GAMM</name>
<dbReference type="PANTHER" id="PTHR36842">
    <property type="entry name" value="PROTEIN TOLB HOMOLOG"/>
    <property type="match status" value="1"/>
</dbReference>
<evidence type="ECO:0000256" key="2">
    <source>
        <dbReference type="SAM" id="SignalP"/>
    </source>
</evidence>
<dbReference type="Gene3D" id="2.120.10.30">
    <property type="entry name" value="TolB, C-terminal domain"/>
    <property type="match status" value="2"/>
</dbReference>
<reference evidence="3 4" key="1">
    <citation type="submission" date="2023-10" db="EMBL/GenBank/DDBJ databases">
        <title>Two novel species belonging to the OM43/NOR5 clade.</title>
        <authorList>
            <person name="Park M."/>
        </authorList>
    </citation>
    <scope>NUCLEOTIDE SEQUENCE [LARGE SCALE GENOMIC DNA]</scope>
    <source>
        <strain evidence="3 4">IMCC45268</strain>
    </source>
</reference>
<accession>A0ABZ0II36</accession>
<dbReference type="EMBL" id="CP136865">
    <property type="protein sequence ID" value="WOJ97711.1"/>
    <property type="molecule type" value="Genomic_DNA"/>
</dbReference>
<dbReference type="Proteomes" id="UP001626549">
    <property type="component" value="Chromosome"/>
</dbReference>
<dbReference type="InterPro" id="IPR011659">
    <property type="entry name" value="WD40"/>
</dbReference>
<feature type="signal peptide" evidence="2">
    <location>
        <begin position="1"/>
        <end position="24"/>
    </location>
</feature>
<dbReference type="PANTHER" id="PTHR36842:SF1">
    <property type="entry name" value="PROTEIN TOLB"/>
    <property type="match status" value="1"/>
</dbReference>
<keyword evidence="4" id="KW-1185">Reference proteome</keyword>
<organism evidence="3 4">
    <name type="scientific">Congregibacter brevis</name>
    <dbReference type="NCBI Taxonomy" id="3081201"/>
    <lineage>
        <taxon>Bacteria</taxon>
        <taxon>Pseudomonadati</taxon>
        <taxon>Pseudomonadota</taxon>
        <taxon>Gammaproteobacteria</taxon>
        <taxon>Cellvibrionales</taxon>
        <taxon>Halieaceae</taxon>
        <taxon>Congregibacter</taxon>
    </lineage>
</organism>
<evidence type="ECO:0000313" key="3">
    <source>
        <dbReference type="EMBL" id="WOJ97711.1"/>
    </source>
</evidence>
<evidence type="ECO:0000256" key="1">
    <source>
        <dbReference type="ARBA" id="ARBA00009820"/>
    </source>
</evidence>
<dbReference type="InterPro" id="IPR011042">
    <property type="entry name" value="6-blade_b-propeller_TolB-like"/>
</dbReference>
<evidence type="ECO:0000313" key="4">
    <source>
        <dbReference type="Proteomes" id="UP001626549"/>
    </source>
</evidence>
<dbReference type="NCBIfam" id="NF038032">
    <property type="entry name" value="CehA_McbA_metalo"/>
    <property type="match status" value="1"/>
</dbReference>
<dbReference type="Pfam" id="PF07676">
    <property type="entry name" value="PD40"/>
    <property type="match status" value="4"/>
</dbReference>
<comment type="similarity">
    <text evidence="1">Belongs to the TolB family.</text>
</comment>
<gene>
    <name evidence="3" type="ORF">R0137_03840</name>
</gene>
<proteinExistence type="inferred from homology"/>